<accession>A0A8S4REB7</accession>
<protein>
    <submittedName>
        <fullName evidence="1">Jg13191 protein</fullName>
    </submittedName>
</protein>
<name>A0A8S4REB7_9NEOP</name>
<evidence type="ECO:0000313" key="1">
    <source>
        <dbReference type="EMBL" id="CAH2233556.1"/>
    </source>
</evidence>
<dbReference type="EMBL" id="CAKXAJ010024979">
    <property type="protein sequence ID" value="CAH2233556.1"/>
    <property type="molecule type" value="Genomic_DNA"/>
</dbReference>
<keyword evidence="2" id="KW-1185">Reference proteome</keyword>
<dbReference type="AlphaFoldDB" id="A0A8S4REB7"/>
<organism evidence="1 2">
    <name type="scientific">Pararge aegeria aegeria</name>
    <dbReference type="NCBI Taxonomy" id="348720"/>
    <lineage>
        <taxon>Eukaryota</taxon>
        <taxon>Metazoa</taxon>
        <taxon>Ecdysozoa</taxon>
        <taxon>Arthropoda</taxon>
        <taxon>Hexapoda</taxon>
        <taxon>Insecta</taxon>
        <taxon>Pterygota</taxon>
        <taxon>Neoptera</taxon>
        <taxon>Endopterygota</taxon>
        <taxon>Lepidoptera</taxon>
        <taxon>Glossata</taxon>
        <taxon>Ditrysia</taxon>
        <taxon>Papilionoidea</taxon>
        <taxon>Nymphalidae</taxon>
        <taxon>Satyrinae</taxon>
        <taxon>Satyrini</taxon>
        <taxon>Parargina</taxon>
        <taxon>Pararge</taxon>
    </lineage>
</organism>
<gene>
    <name evidence="1" type="primary">jg13191</name>
    <name evidence="1" type="ORF">PAEG_LOCUS11508</name>
</gene>
<sequence>MLMLCMEVWNLGFIKSMNCIFEPYLAQDKMSPGVTEAPLNRQLRSIDSINVIAGRIRVEKSGPVRDVKQVAVVENQSFSSKLL</sequence>
<dbReference type="Proteomes" id="UP000838756">
    <property type="component" value="Unassembled WGS sequence"/>
</dbReference>
<comment type="caution">
    <text evidence="1">The sequence shown here is derived from an EMBL/GenBank/DDBJ whole genome shotgun (WGS) entry which is preliminary data.</text>
</comment>
<proteinExistence type="predicted"/>
<evidence type="ECO:0000313" key="2">
    <source>
        <dbReference type="Proteomes" id="UP000838756"/>
    </source>
</evidence>
<reference evidence="1" key="1">
    <citation type="submission" date="2022-03" db="EMBL/GenBank/DDBJ databases">
        <authorList>
            <person name="Lindestad O."/>
        </authorList>
    </citation>
    <scope>NUCLEOTIDE SEQUENCE</scope>
</reference>